<organism evidence="1">
    <name type="scientific">viral metagenome</name>
    <dbReference type="NCBI Taxonomy" id="1070528"/>
    <lineage>
        <taxon>unclassified sequences</taxon>
        <taxon>metagenomes</taxon>
        <taxon>organismal metagenomes</taxon>
    </lineage>
</organism>
<proteinExistence type="predicted"/>
<dbReference type="AlphaFoldDB" id="A0A6C0CH65"/>
<accession>A0A6C0CH65</accession>
<name>A0A6C0CH65_9ZZZZ</name>
<reference evidence="1" key="1">
    <citation type="journal article" date="2020" name="Nature">
        <title>Giant virus diversity and host interactions through global metagenomics.</title>
        <authorList>
            <person name="Schulz F."/>
            <person name="Roux S."/>
            <person name="Paez-Espino D."/>
            <person name="Jungbluth S."/>
            <person name="Walsh D.A."/>
            <person name="Denef V.J."/>
            <person name="McMahon K.D."/>
            <person name="Konstantinidis K.T."/>
            <person name="Eloe-Fadrosh E.A."/>
            <person name="Kyrpides N.C."/>
            <person name="Woyke T."/>
        </authorList>
    </citation>
    <scope>NUCLEOTIDE SEQUENCE</scope>
    <source>
        <strain evidence="1">GVMAG-M-3300021079-18</strain>
    </source>
</reference>
<sequence length="262" mass="29041">MNSVDKLARLGIRSAHFLILEEDDQKMCIAILDVDIKMAILTTPFEVTEGILLSEDRGRHIHTALPQYLEPLRKQLGRGFAYLSNSGFDLIDVDGRSYMLQNPVCDSGKFGLGEKFRTALVCIKMEELDSSVGTEVHTIAESLSETREGKLFLQSMSKTDLPHLLEMDGMFTCFVPTSGGDKLSNPLAYIFPGIVDASFNEESINILGDPVIFVKGVPFGGRNVQLVEKCSNGLFYLLNGGKPPPVSKSLQKRYLDKFRKSV</sequence>
<evidence type="ECO:0000313" key="1">
    <source>
        <dbReference type="EMBL" id="QHT03512.1"/>
    </source>
</evidence>
<dbReference type="EMBL" id="MN739412">
    <property type="protein sequence ID" value="QHT03512.1"/>
    <property type="molecule type" value="Genomic_DNA"/>
</dbReference>
<protein>
    <submittedName>
        <fullName evidence="1">Uncharacterized protein</fullName>
    </submittedName>
</protein>